<dbReference type="PROSITE" id="PS00226">
    <property type="entry name" value="IF_ROD_1"/>
    <property type="match status" value="1"/>
</dbReference>
<dbReference type="PANTHER" id="PTHR45721">
    <property type="entry name" value="LAMIN DM0-RELATED"/>
    <property type="match status" value="1"/>
</dbReference>
<evidence type="ECO:0000256" key="3">
    <source>
        <dbReference type="ARBA" id="ARBA00023289"/>
    </source>
</evidence>
<dbReference type="Proteomes" id="UP000536381">
    <property type="component" value="Unassembled WGS sequence"/>
</dbReference>
<name>A0A7L2IK24_9PICI</name>
<evidence type="ECO:0000256" key="4">
    <source>
        <dbReference type="ARBA" id="ARBA00024186"/>
    </source>
</evidence>
<feature type="non-terminal residue" evidence="10">
    <location>
        <position position="590"/>
    </location>
</feature>
<evidence type="ECO:0000313" key="10">
    <source>
        <dbReference type="EMBL" id="NXR11908.1"/>
    </source>
</evidence>
<dbReference type="GO" id="GO:0005200">
    <property type="term" value="F:structural constituent of cytoskeleton"/>
    <property type="evidence" value="ECO:0007669"/>
    <property type="project" value="TreeGrafter"/>
</dbReference>
<dbReference type="PROSITE" id="PS51842">
    <property type="entry name" value="IF_ROD_2"/>
    <property type="match status" value="1"/>
</dbReference>
<feature type="coiled-coil region" evidence="6">
    <location>
        <begin position="137"/>
        <end position="371"/>
    </location>
</feature>
<dbReference type="GO" id="GO:0006998">
    <property type="term" value="P:nuclear envelope organization"/>
    <property type="evidence" value="ECO:0007669"/>
    <property type="project" value="TreeGrafter"/>
</dbReference>
<evidence type="ECO:0000256" key="5">
    <source>
        <dbReference type="RuleBase" id="RU000685"/>
    </source>
</evidence>
<feature type="compositionally biased region" description="Basic residues" evidence="7">
    <location>
        <begin position="578"/>
        <end position="590"/>
    </location>
</feature>
<dbReference type="GO" id="GO:0005652">
    <property type="term" value="C:nuclear lamina"/>
    <property type="evidence" value="ECO:0007669"/>
    <property type="project" value="UniProtKB-SubCell"/>
</dbReference>
<comment type="caution">
    <text evidence="10">The sequence shown here is derived from an EMBL/GenBank/DDBJ whole genome shotgun (WGS) entry which is preliminary data.</text>
</comment>
<organism evidence="10 11">
    <name type="scientific">Semnornis frantzii</name>
    <dbReference type="NCBI Taxonomy" id="91796"/>
    <lineage>
        <taxon>Eukaryota</taxon>
        <taxon>Metazoa</taxon>
        <taxon>Chordata</taxon>
        <taxon>Craniata</taxon>
        <taxon>Vertebrata</taxon>
        <taxon>Euteleostomi</taxon>
        <taxon>Archelosauria</taxon>
        <taxon>Archosauria</taxon>
        <taxon>Dinosauria</taxon>
        <taxon>Saurischia</taxon>
        <taxon>Theropoda</taxon>
        <taxon>Coelurosauria</taxon>
        <taxon>Aves</taxon>
        <taxon>Neognathae</taxon>
        <taxon>Neoaves</taxon>
        <taxon>Telluraves</taxon>
        <taxon>Coraciimorphae</taxon>
        <taxon>Piciformes</taxon>
        <taxon>Ramphastidae</taxon>
        <taxon>Semnornis</taxon>
    </lineage>
</organism>
<keyword evidence="11" id="KW-1185">Reference proteome</keyword>
<dbReference type="Pfam" id="PF00038">
    <property type="entry name" value="Filament"/>
    <property type="match status" value="1"/>
</dbReference>
<dbReference type="GO" id="GO:0031507">
    <property type="term" value="P:heterochromatin formation"/>
    <property type="evidence" value="ECO:0007669"/>
    <property type="project" value="TreeGrafter"/>
</dbReference>
<dbReference type="Gene3D" id="1.20.5.170">
    <property type="match status" value="1"/>
</dbReference>
<dbReference type="OrthoDB" id="102442at2759"/>
<evidence type="ECO:0000256" key="7">
    <source>
        <dbReference type="SAM" id="MobiDB-lite"/>
    </source>
</evidence>
<keyword evidence="3" id="KW-0636">Prenylation</keyword>
<dbReference type="InterPro" id="IPR036415">
    <property type="entry name" value="Lamin_tail_dom_sf"/>
</dbReference>
<reference evidence="10 11" key="1">
    <citation type="submission" date="2019-09" db="EMBL/GenBank/DDBJ databases">
        <title>Bird 10,000 Genomes (B10K) Project - Family phase.</title>
        <authorList>
            <person name="Zhang G."/>
        </authorList>
    </citation>
    <scope>NUCLEOTIDE SEQUENCE [LARGE SCALE GENOMIC DNA]</scope>
    <source>
        <strain evidence="10">B10K-DU-001-42</strain>
        <tissue evidence="10">Muscle</tissue>
    </source>
</reference>
<feature type="coiled-coil region" evidence="6">
    <location>
        <begin position="38"/>
        <end position="79"/>
    </location>
</feature>
<dbReference type="GO" id="GO:0005882">
    <property type="term" value="C:intermediate filament"/>
    <property type="evidence" value="ECO:0007669"/>
    <property type="project" value="UniProtKB-KW"/>
</dbReference>
<dbReference type="InterPro" id="IPR018039">
    <property type="entry name" value="IF_conserved"/>
</dbReference>
<accession>A0A7L2IK24</accession>
<feature type="non-terminal residue" evidence="10">
    <location>
        <position position="1"/>
    </location>
</feature>
<protein>
    <submittedName>
        <fullName evidence="10">LAML3 protein</fullName>
    </submittedName>
</protein>
<evidence type="ECO:0000256" key="1">
    <source>
        <dbReference type="ARBA" id="ARBA00022754"/>
    </source>
</evidence>
<keyword evidence="1 5" id="KW-0403">Intermediate filament</keyword>
<feature type="region of interest" description="Disordered" evidence="7">
    <location>
        <begin position="389"/>
        <end position="423"/>
    </location>
</feature>
<feature type="domain" description="IF rod" evidence="9">
    <location>
        <begin position="41"/>
        <end position="393"/>
    </location>
</feature>
<dbReference type="GO" id="GO:0090435">
    <property type="term" value="P:protein localization to nuclear envelope"/>
    <property type="evidence" value="ECO:0007669"/>
    <property type="project" value="TreeGrafter"/>
</dbReference>
<dbReference type="PANTHER" id="PTHR45721:SF16">
    <property type="entry name" value="LAMIN-L(III)"/>
    <property type="match status" value="1"/>
</dbReference>
<evidence type="ECO:0000259" key="9">
    <source>
        <dbReference type="PROSITE" id="PS51842"/>
    </source>
</evidence>
<proteinExistence type="inferred from homology"/>
<dbReference type="GO" id="GO:0007097">
    <property type="term" value="P:nuclear migration"/>
    <property type="evidence" value="ECO:0007669"/>
    <property type="project" value="TreeGrafter"/>
</dbReference>
<feature type="region of interest" description="Disordered" evidence="7">
    <location>
        <begin position="1"/>
        <end position="35"/>
    </location>
</feature>
<keyword evidence="2 6" id="KW-0175">Coiled coil</keyword>
<dbReference type="PROSITE" id="PS51841">
    <property type="entry name" value="LTD"/>
    <property type="match status" value="1"/>
</dbReference>
<comment type="subcellular location">
    <subcellularLocation>
        <location evidence="4">Nucleus lamina</location>
    </subcellularLocation>
</comment>
<feature type="compositionally biased region" description="Acidic residues" evidence="7">
    <location>
        <begin position="556"/>
        <end position="572"/>
    </location>
</feature>
<dbReference type="InterPro" id="IPR001322">
    <property type="entry name" value="Lamin_tail_dom"/>
</dbReference>
<dbReference type="SUPFAM" id="SSF64593">
    <property type="entry name" value="Intermediate filament protein, coiled coil region"/>
    <property type="match status" value="2"/>
</dbReference>
<dbReference type="SUPFAM" id="SSF74853">
    <property type="entry name" value="Lamin A/C globular tail domain"/>
    <property type="match status" value="1"/>
</dbReference>
<evidence type="ECO:0000313" key="11">
    <source>
        <dbReference type="Proteomes" id="UP000536381"/>
    </source>
</evidence>
<feature type="domain" description="LTD" evidence="8">
    <location>
        <begin position="434"/>
        <end position="554"/>
    </location>
</feature>
<dbReference type="EMBL" id="VWYK01076070">
    <property type="protein sequence ID" value="NXR11908.1"/>
    <property type="molecule type" value="Genomic_DNA"/>
</dbReference>
<dbReference type="Gene3D" id="1.20.5.1160">
    <property type="entry name" value="Vasodilator-stimulated phosphoprotein"/>
    <property type="match status" value="1"/>
</dbReference>
<dbReference type="Gene3D" id="2.60.40.1260">
    <property type="entry name" value="Lamin Tail domain"/>
    <property type="match status" value="1"/>
</dbReference>
<feature type="compositionally biased region" description="Low complexity" evidence="7">
    <location>
        <begin position="396"/>
        <end position="414"/>
    </location>
</feature>
<sequence length="590" mass="67075">AVMALSSTPVSGGRSLGRLASPPTSPVSTSPSPTRLSRLQEKEELQHLNDRLAAYIDRVRVLEAEKSALHQSLTEQEEKIDRQLDTLRLCYEKELADARRTLDDVAIQRATLQVELGKIGEEHRELRSRSSKIEADLNLARAHVKDLSAQLSEKEADLAAALVEKQSLMNDLRELKDEAVSVRLSLEDSKKQLHNEVLRGVDLENHKKTLLEQITLKKRLHEDELKETKRVYENKIAEIESIYQSKVLDALQGLRNQQEQQIQGYKLELERTFLAKMENAQLSAAKHSYFAKAAQEELKEAKLRVDTLSSQVNQYQSQSITFETKIRELQEMMDYDRDLHRRRMAEKEQEMAQAQQQTQAQLEEYENLLDVKLALDLEIDAYRTMLEGEEQRLRLSPSSSTRSTATQATSQGQQFLPGKKRKMKEAKRGHTVGFKTVQHASSSGKVSIEEIDADGRFVRLKNKSDEDQPLHGWVLRRHLGNVSDATYTFPSQFTLQAGQVVTIWGAAAGVSPGPGDLVWKSQRSWGAGDTIDVTLIRDDGEELAERKIMHVPTGEESSERDDDYEEISESEMEFLSQTKRRRKKKCCLVS</sequence>
<dbReference type="Pfam" id="PF00932">
    <property type="entry name" value="LTD"/>
    <property type="match status" value="1"/>
</dbReference>
<evidence type="ECO:0000256" key="6">
    <source>
        <dbReference type="SAM" id="Coils"/>
    </source>
</evidence>
<gene>
    <name evidence="10" type="primary">Laml3</name>
    <name evidence="10" type="ORF">SEMFRA_R07535</name>
</gene>
<comment type="similarity">
    <text evidence="5">Belongs to the intermediate filament family.</text>
</comment>
<feature type="region of interest" description="Disordered" evidence="7">
    <location>
        <begin position="549"/>
        <end position="590"/>
    </location>
</feature>
<keyword evidence="3" id="KW-0449">Lipoprotein</keyword>
<dbReference type="AlphaFoldDB" id="A0A7L2IK24"/>
<dbReference type="InterPro" id="IPR039008">
    <property type="entry name" value="IF_rod_dom"/>
</dbReference>
<feature type="compositionally biased region" description="Polar residues" evidence="7">
    <location>
        <begin position="1"/>
        <end position="10"/>
    </location>
</feature>
<dbReference type="GO" id="GO:0051664">
    <property type="term" value="P:nuclear pore localization"/>
    <property type="evidence" value="ECO:0007669"/>
    <property type="project" value="TreeGrafter"/>
</dbReference>
<dbReference type="SMART" id="SM01391">
    <property type="entry name" value="Filament"/>
    <property type="match status" value="1"/>
</dbReference>
<evidence type="ECO:0000256" key="2">
    <source>
        <dbReference type="ARBA" id="ARBA00023054"/>
    </source>
</evidence>
<evidence type="ECO:0000259" key="8">
    <source>
        <dbReference type="PROSITE" id="PS51841"/>
    </source>
</evidence>